<dbReference type="InterPro" id="IPR029045">
    <property type="entry name" value="ClpP/crotonase-like_dom_sf"/>
</dbReference>
<dbReference type="CDD" id="cd06558">
    <property type="entry name" value="crotonase-like"/>
    <property type="match status" value="1"/>
</dbReference>
<comment type="caution">
    <text evidence="1">The sequence shown here is derived from an EMBL/GenBank/DDBJ whole genome shotgun (WGS) entry which is preliminary data.</text>
</comment>
<dbReference type="GO" id="GO:0016507">
    <property type="term" value="C:mitochondrial fatty acid beta-oxidation multienzyme complex"/>
    <property type="evidence" value="ECO:0007669"/>
    <property type="project" value="TreeGrafter"/>
</dbReference>
<dbReference type="PANTHER" id="PTHR43612">
    <property type="entry name" value="TRIFUNCTIONAL ENZYME SUBUNIT ALPHA"/>
    <property type="match status" value="1"/>
</dbReference>
<gene>
    <name evidence="1" type="ORF">GSTENG00035719001</name>
</gene>
<dbReference type="InterPro" id="IPR001753">
    <property type="entry name" value="Enoyl-CoA_hydra/iso"/>
</dbReference>
<accession>Q4REL4</accession>
<name>Q4REL4_TETNG</name>
<organism evidence="1">
    <name type="scientific">Tetraodon nigroviridis</name>
    <name type="common">Spotted green pufferfish</name>
    <name type="synonym">Chelonodon nigroviridis</name>
    <dbReference type="NCBI Taxonomy" id="99883"/>
    <lineage>
        <taxon>Eukaryota</taxon>
        <taxon>Metazoa</taxon>
        <taxon>Chordata</taxon>
        <taxon>Craniata</taxon>
        <taxon>Vertebrata</taxon>
        <taxon>Euteleostomi</taxon>
        <taxon>Actinopterygii</taxon>
        <taxon>Neopterygii</taxon>
        <taxon>Teleostei</taxon>
        <taxon>Neoteleostei</taxon>
        <taxon>Acanthomorphata</taxon>
        <taxon>Eupercaria</taxon>
        <taxon>Tetraodontiformes</taxon>
        <taxon>Tetradontoidea</taxon>
        <taxon>Tetraodontidae</taxon>
        <taxon>Tetraodon</taxon>
    </lineage>
</organism>
<dbReference type="GO" id="GO:0006635">
    <property type="term" value="P:fatty acid beta-oxidation"/>
    <property type="evidence" value="ECO:0007669"/>
    <property type="project" value="TreeGrafter"/>
</dbReference>
<dbReference type="GO" id="GO:0016509">
    <property type="term" value="F:long-chain (3S)-3-hydroxyacyl-CoA dehydrogenase (NAD+) activity"/>
    <property type="evidence" value="ECO:0007669"/>
    <property type="project" value="TreeGrafter"/>
</dbReference>
<reference evidence="1" key="2">
    <citation type="submission" date="2004-02" db="EMBL/GenBank/DDBJ databases">
        <authorList>
            <consortium name="Genoscope"/>
            <consortium name="Whitehead Institute Centre for Genome Research"/>
        </authorList>
    </citation>
    <scope>NUCLEOTIDE SEQUENCE</scope>
</reference>
<dbReference type="SUPFAM" id="SSF52096">
    <property type="entry name" value="ClpP/crotonase"/>
    <property type="match status" value="1"/>
</dbReference>
<dbReference type="KEGG" id="tng:GSTEN00035719G001"/>
<dbReference type="AlphaFoldDB" id="Q4REL4"/>
<dbReference type="PANTHER" id="PTHR43612:SF3">
    <property type="entry name" value="TRIFUNCTIONAL ENZYME SUBUNIT ALPHA, MITOCHONDRIAL"/>
    <property type="match status" value="1"/>
</dbReference>
<dbReference type="EMBL" id="CAAE01015123">
    <property type="protein sequence ID" value="CAG13168.1"/>
    <property type="molecule type" value="Genomic_DNA"/>
</dbReference>
<evidence type="ECO:0000313" key="1">
    <source>
        <dbReference type="EMBL" id="CAG13168.1"/>
    </source>
</evidence>
<sequence>LARTHVDYEVKGDVAVVRLNDPNSKVNTLSVQMQSELTEVMNEVWANNDVKGAVLISSKPGCFIAGADIK</sequence>
<protein>
    <submittedName>
        <fullName evidence="1">(spotted green pufferfish) hypothetical protein</fullName>
    </submittedName>
</protein>
<proteinExistence type="predicted"/>
<dbReference type="Pfam" id="PF00378">
    <property type="entry name" value="ECH_1"/>
    <property type="match status" value="1"/>
</dbReference>
<dbReference type="OrthoDB" id="10065568at2759"/>
<feature type="non-terminal residue" evidence="1">
    <location>
        <position position="1"/>
    </location>
</feature>
<reference evidence="1" key="1">
    <citation type="journal article" date="2004" name="Nature">
        <title>Genome duplication in the teleost fish Tetraodon nigroviridis reveals the early vertebrate proto-karyotype.</title>
        <authorList>
            <person name="Jaillon O."/>
            <person name="Aury J.-M."/>
            <person name="Brunet F."/>
            <person name="Petit J.-L."/>
            <person name="Stange-Thomann N."/>
            <person name="Mauceli E."/>
            <person name="Bouneau L."/>
            <person name="Fischer C."/>
            <person name="Ozouf-Costaz C."/>
            <person name="Bernot A."/>
            <person name="Nicaud S."/>
            <person name="Jaffe D."/>
            <person name="Fisher S."/>
            <person name="Lutfalla G."/>
            <person name="Dossat C."/>
            <person name="Segurens B."/>
            <person name="Dasilva C."/>
            <person name="Salanoubat M."/>
            <person name="Levy M."/>
            <person name="Boudet N."/>
            <person name="Castellano S."/>
            <person name="Anthouard V."/>
            <person name="Jubin C."/>
            <person name="Castelli V."/>
            <person name="Katinka M."/>
            <person name="Vacherie B."/>
            <person name="Biemont C."/>
            <person name="Skalli Z."/>
            <person name="Cattolico L."/>
            <person name="Poulain J."/>
            <person name="De Berardinis V."/>
            <person name="Cruaud C."/>
            <person name="Duprat S."/>
            <person name="Brottier P."/>
            <person name="Coutanceau J.-P."/>
            <person name="Gouzy J."/>
            <person name="Parra G."/>
            <person name="Lardier G."/>
            <person name="Chapple C."/>
            <person name="McKernan K.J."/>
            <person name="McEwan P."/>
            <person name="Bosak S."/>
            <person name="Kellis M."/>
            <person name="Volff J.-N."/>
            <person name="Guigo R."/>
            <person name="Zody M.C."/>
            <person name="Mesirov J."/>
            <person name="Lindblad-Toh K."/>
            <person name="Birren B."/>
            <person name="Nusbaum C."/>
            <person name="Kahn D."/>
            <person name="Robinson-Rechavi M."/>
            <person name="Laudet V."/>
            <person name="Schachter V."/>
            <person name="Quetier F."/>
            <person name="Saurin W."/>
            <person name="Scarpelli C."/>
            <person name="Wincker P."/>
            <person name="Lander E.S."/>
            <person name="Weissenbach J."/>
            <person name="Roest Crollius H."/>
        </authorList>
    </citation>
    <scope>NUCLEOTIDE SEQUENCE [LARGE SCALE GENOMIC DNA]</scope>
</reference>
<dbReference type="Gene3D" id="3.90.226.10">
    <property type="entry name" value="2-enoyl-CoA Hydratase, Chain A, domain 1"/>
    <property type="match status" value="1"/>
</dbReference>
<dbReference type="GO" id="GO:0004300">
    <property type="term" value="F:enoyl-CoA hydratase activity"/>
    <property type="evidence" value="ECO:0007669"/>
    <property type="project" value="TreeGrafter"/>
</dbReference>
<dbReference type="InterPro" id="IPR050136">
    <property type="entry name" value="FA_oxidation_alpha_subunit"/>
</dbReference>